<dbReference type="EMBL" id="JARIHO010000012">
    <property type="protein sequence ID" value="KAJ7352691.1"/>
    <property type="molecule type" value="Genomic_DNA"/>
</dbReference>
<accession>A0AAD7A9G7</accession>
<protein>
    <submittedName>
        <fullName evidence="2">Uncharacterized protein</fullName>
    </submittedName>
</protein>
<keyword evidence="3" id="KW-1185">Reference proteome</keyword>
<evidence type="ECO:0000313" key="2">
    <source>
        <dbReference type="EMBL" id="KAJ7352691.1"/>
    </source>
</evidence>
<feature type="compositionally biased region" description="Low complexity" evidence="1">
    <location>
        <begin position="164"/>
        <end position="176"/>
    </location>
</feature>
<gene>
    <name evidence="2" type="ORF">DFH08DRAFT_92912</name>
</gene>
<feature type="region of interest" description="Disordered" evidence="1">
    <location>
        <begin position="119"/>
        <end position="186"/>
    </location>
</feature>
<dbReference type="AlphaFoldDB" id="A0AAD7A9G7"/>
<evidence type="ECO:0000256" key="1">
    <source>
        <dbReference type="SAM" id="MobiDB-lite"/>
    </source>
</evidence>
<evidence type="ECO:0000313" key="3">
    <source>
        <dbReference type="Proteomes" id="UP001218218"/>
    </source>
</evidence>
<name>A0AAD7A9G7_9AGAR</name>
<comment type="caution">
    <text evidence="2">The sequence shown here is derived from an EMBL/GenBank/DDBJ whole genome shotgun (WGS) entry which is preliminary data.</text>
</comment>
<sequence>MPRLPLRPSYSTWSTCLAAGAHPNQADFQHLINTFFAGAHAQTFIAQACSSASASISSGCSSSKTESAAQRKTELEECEERELAEAICLSRAESQPQLHPRRAKARRLHLRPSQWRMLRRRRQKCSPSMRCSQPSRANLSFHRSSTSPRPAQPLSLALPTSNTPPRLQQLLSSPSSCTAHSQPVPF</sequence>
<feature type="compositionally biased region" description="Polar residues" evidence="1">
    <location>
        <begin position="177"/>
        <end position="186"/>
    </location>
</feature>
<organism evidence="2 3">
    <name type="scientific">Mycena albidolilacea</name>
    <dbReference type="NCBI Taxonomy" id="1033008"/>
    <lineage>
        <taxon>Eukaryota</taxon>
        <taxon>Fungi</taxon>
        <taxon>Dikarya</taxon>
        <taxon>Basidiomycota</taxon>
        <taxon>Agaricomycotina</taxon>
        <taxon>Agaricomycetes</taxon>
        <taxon>Agaricomycetidae</taxon>
        <taxon>Agaricales</taxon>
        <taxon>Marasmiineae</taxon>
        <taxon>Mycenaceae</taxon>
        <taxon>Mycena</taxon>
    </lineage>
</organism>
<proteinExistence type="predicted"/>
<reference evidence="2" key="1">
    <citation type="submission" date="2023-03" db="EMBL/GenBank/DDBJ databases">
        <title>Massive genome expansion in bonnet fungi (Mycena s.s.) driven by repeated elements and novel gene families across ecological guilds.</title>
        <authorList>
            <consortium name="Lawrence Berkeley National Laboratory"/>
            <person name="Harder C.B."/>
            <person name="Miyauchi S."/>
            <person name="Viragh M."/>
            <person name="Kuo A."/>
            <person name="Thoen E."/>
            <person name="Andreopoulos B."/>
            <person name="Lu D."/>
            <person name="Skrede I."/>
            <person name="Drula E."/>
            <person name="Henrissat B."/>
            <person name="Morin E."/>
            <person name="Kohler A."/>
            <person name="Barry K."/>
            <person name="LaButti K."/>
            <person name="Morin E."/>
            <person name="Salamov A."/>
            <person name="Lipzen A."/>
            <person name="Mereny Z."/>
            <person name="Hegedus B."/>
            <person name="Baldrian P."/>
            <person name="Stursova M."/>
            <person name="Weitz H."/>
            <person name="Taylor A."/>
            <person name="Grigoriev I.V."/>
            <person name="Nagy L.G."/>
            <person name="Martin F."/>
            <person name="Kauserud H."/>
        </authorList>
    </citation>
    <scope>NUCLEOTIDE SEQUENCE</scope>
    <source>
        <strain evidence="2">CBHHK002</strain>
    </source>
</reference>
<feature type="compositionally biased region" description="Polar residues" evidence="1">
    <location>
        <begin position="125"/>
        <end position="149"/>
    </location>
</feature>
<dbReference type="Proteomes" id="UP001218218">
    <property type="component" value="Unassembled WGS sequence"/>
</dbReference>